<protein>
    <submittedName>
        <fullName evidence="1">Uncharacterized protein</fullName>
    </submittedName>
</protein>
<accession>A0A1G2HIR8</accession>
<dbReference type="AlphaFoldDB" id="A0A1G2HIR8"/>
<evidence type="ECO:0000313" key="2">
    <source>
        <dbReference type="Proteomes" id="UP000178991"/>
    </source>
</evidence>
<comment type="caution">
    <text evidence="1">The sequence shown here is derived from an EMBL/GenBank/DDBJ whole genome shotgun (WGS) entry which is preliminary data.</text>
</comment>
<evidence type="ECO:0000313" key="1">
    <source>
        <dbReference type="EMBL" id="OGZ62385.1"/>
    </source>
</evidence>
<sequence>MQKWEYKIFATKSASELLIAINQLGEESWRVISSLLTNDHEFQVILEREKKEEKNVAFSSRT</sequence>
<proteinExistence type="predicted"/>
<organism evidence="1 2">
    <name type="scientific">Candidatus Staskawiczbacteria bacterium RIFCSPHIGHO2_01_FULL_34_27</name>
    <dbReference type="NCBI Taxonomy" id="1802199"/>
    <lineage>
        <taxon>Bacteria</taxon>
        <taxon>Candidatus Staskawicziibacteriota</taxon>
    </lineage>
</organism>
<name>A0A1G2HIR8_9BACT</name>
<dbReference type="Proteomes" id="UP000178991">
    <property type="component" value="Unassembled WGS sequence"/>
</dbReference>
<reference evidence="1 2" key="1">
    <citation type="journal article" date="2016" name="Nat. Commun.">
        <title>Thousands of microbial genomes shed light on interconnected biogeochemical processes in an aquifer system.</title>
        <authorList>
            <person name="Anantharaman K."/>
            <person name="Brown C.T."/>
            <person name="Hug L.A."/>
            <person name="Sharon I."/>
            <person name="Castelle C.J."/>
            <person name="Probst A.J."/>
            <person name="Thomas B.C."/>
            <person name="Singh A."/>
            <person name="Wilkins M.J."/>
            <person name="Karaoz U."/>
            <person name="Brodie E.L."/>
            <person name="Williams K.H."/>
            <person name="Hubbard S.S."/>
            <person name="Banfield J.F."/>
        </authorList>
    </citation>
    <scope>NUCLEOTIDE SEQUENCE [LARGE SCALE GENOMIC DNA]</scope>
</reference>
<dbReference type="EMBL" id="MHOL01000022">
    <property type="protein sequence ID" value="OGZ62385.1"/>
    <property type="molecule type" value="Genomic_DNA"/>
</dbReference>
<gene>
    <name evidence="1" type="ORF">A2639_00910</name>
</gene>